<dbReference type="AlphaFoldDB" id="A0A9Q0Q9C8"/>
<organism evidence="2 3">
    <name type="scientific">Salix koriyanagi</name>
    <dbReference type="NCBI Taxonomy" id="2511006"/>
    <lineage>
        <taxon>Eukaryota</taxon>
        <taxon>Viridiplantae</taxon>
        <taxon>Streptophyta</taxon>
        <taxon>Embryophyta</taxon>
        <taxon>Tracheophyta</taxon>
        <taxon>Spermatophyta</taxon>
        <taxon>Magnoliopsida</taxon>
        <taxon>eudicotyledons</taxon>
        <taxon>Gunneridae</taxon>
        <taxon>Pentapetalae</taxon>
        <taxon>rosids</taxon>
        <taxon>fabids</taxon>
        <taxon>Malpighiales</taxon>
        <taxon>Salicaceae</taxon>
        <taxon>Saliceae</taxon>
        <taxon>Salix</taxon>
    </lineage>
</organism>
<name>A0A9Q0Q9C8_9ROSI</name>
<dbReference type="Proteomes" id="UP001151752">
    <property type="component" value="Chromosome 1"/>
</dbReference>
<feature type="region of interest" description="Disordered" evidence="1">
    <location>
        <begin position="1"/>
        <end position="78"/>
    </location>
</feature>
<reference evidence="2" key="2">
    <citation type="journal article" date="2023" name="Int. J. Mol. Sci.">
        <title>De Novo Assembly and Annotation of 11 Diverse Shrub Willow (Salix) Genomes Reveals Novel Gene Organization in Sex-Linked Regions.</title>
        <authorList>
            <person name="Hyden B."/>
            <person name="Feng K."/>
            <person name="Yates T.B."/>
            <person name="Jawdy S."/>
            <person name="Cereghino C."/>
            <person name="Smart L.B."/>
            <person name="Muchero W."/>
        </authorList>
    </citation>
    <scope>NUCLEOTIDE SEQUENCE</scope>
    <source>
        <tissue evidence="2">Shoot tip</tissue>
    </source>
</reference>
<comment type="caution">
    <text evidence="2">The sequence shown here is derived from an EMBL/GenBank/DDBJ whole genome shotgun (WGS) entry which is preliminary data.</text>
</comment>
<accession>A0A9Q0Q9C8</accession>
<protein>
    <submittedName>
        <fullName evidence="2">Uncharacterized protein</fullName>
    </submittedName>
</protein>
<proteinExistence type="predicted"/>
<evidence type="ECO:0000313" key="3">
    <source>
        <dbReference type="Proteomes" id="UP001151752"/>
    </source>
</evidence>
<sequence length="78" mass="8886">MLPTCPVSTNADSIHHMPSIDYSSSHEPKGELQIEHVEDLNNSHNHPEDQSNVEASNTPLRRNPMRDRPSPTRLQDYI</sequence>
<feature type="compositionally biased region" description="Basic and acidic residues" evidence="1">
    <location>
        <begin position="24"/>
        <end position="49"/>
    </location>
</feature>
<reference evidence="2" key="1">
    <citation type="submission" date="2022-11" db="EMBL/GenBank/DDBJ databases">
        <authorList>
            <person name="Hyden B.L."/>
            <person name="Feng K."/>
            <person name="Yates T."/>
            <person name="Jawdy S."/>
            <person name="Smart L.B."/>
            <person name="Muchero W."/>
        </authorList>
    </citation>
    <scope>NUCLEOTIDE SEQUENCE</scope>
    <source>
        <tissue evidence="2">Shoot tip</tissue>
    </source>
</reference>
<keyword evidence="3" id="KW-1185">Reference proteome</keyword>
<gene>
    <name evidence="2" type="ORF">OIU74_013220</name>
</gene>
<evidence type="ECO:0000313" key="2">
    <source>
        <dbReference type="EMBL" id="KAJ6702014.1"/>
    </source>
</evidence>
<feature type="compositionally biased region" description="Polar residues" evidence="1">
    <location>
        <begin position="50"/>
        <end position="60"/>
    </location>
</feature>
<evidence type="ECO:0000256" key="1">
    <source>
        <dbReference type="SAM" id="MobiDB-lite"/>
    </source>
</evidence>
<dbReference type="EMBL" id="JAPFFM010000016">
    <property type="protein sequence ID" value="KAJ6702014.1"/>
    <property type="molecule type" value="Genomic_DNA"/>
</dbReference>
<feature type="compositionally biased region" description="Polar residues" evidence="1">
    <location>
        <begin position="1"/>
        <end position="12"/>
    </location>
</feature>